<dbReference type="AlphaFoldDB" id="A0AAV6KCF1"/>
<sequence length="143" mass="16606">MRENVVGELQQLQMDDEAKRKMLEILKRFHSEEEELDSMDEDDSTLSEEAMEKILSGDQVHFDDLTAEEKKRFQRAVASGELSKLIEPWEPWWLKPCARKISLSREGTQLVQPLPDEETMQKEPPAQDFEVFNLLTLTQLSGI</sequence>
<dbReference type="PANTHER" id="PTHR15555:SF0">
    <property type="entry name" value="ZINC FINGER HIT DOMAIN-CONTAINING PROTEIN 2"/>
    <property type="match status" value="1"/>
</dbReference>
<keyword evidence="2" id="KW-1185">Reference proteome</keyword>
<accession>A0AAV6KCF1</accession>
<dbReference type="InterPro" id="IPR039646">
    <property type="entry name" value="ZNHIT2"/>
</dbReference>
<gene>
    <name evidence="1" type="ORF">RHGRI_015054</name>
</gene>
<protein>
    <submittedName>
        <fullName evidence="1">Uncharacterized protein</fullName>
    </submittedName>
</protein>
<comment type="caution">
    <text evidence="1">The sequence shown here is derived from an EMBL/GenBank/DDBJ whole genome shotgun (WGS) entry which is preliminary data.</text>
</comment>
<name>A0AAV6KCF1_9ERIC</name>
<dbReference type="EMBL" id="JACTNZ010000005">
    <property type="protein sequence ID" value="KAG5549963.1"/>
    <property type="molecule type" value="Genomic_DNA"/>
</dbReference>
<reference evidence="1" key="1">
    <citation type="submission" date="2020-08" db="EMBL/GenBank/DDBJ databases">
        <title>Plant Genome Project.</title>
        <authorList>
            <person name="Zhang R.-G."/>
        </authorList>
    </citation>
    <scope>NUCLEOTIDE SEQUENCE</scope>
    <source>
        <strain evidence="1">WSP0</strain>
        <tissue evidence="1">Leaf</tissue>
    </source>
</reference>
<dbReference type="Proteomes" id="UP000823749">
    <property type="component" value="Chromosome 5"/>
</dbReference>
<dbReference type="PANTHER" id="PTHR15555">
    <property type="entry name" value="ZINC FINGER HIT DOMAIN CONTAINING PROTEIN 2 PROTEIN FON -RELATED"/>
    <property type="match status" value="1"/>
</dbReference>
<evidence type="ECO:0000313" key="2">
    <source>
        <dbReference type="Proteomes" id="UP000823749"/>
    </source>
</evidence>
<evidence type="ECO:0000313" key="1">
    <source>
        <dbReference type="EMBL" id="KAG5549963.1"/>
    </source>
</evidence>
<proteinExistence type="predicted"/>
<organism evidence="1 2">
    <name type="scientific">Rhododendron griersonianum</name>
    <dbReference type="NCBI Taxonomy" id="479676"/>
    <lineage>
        <taxon>Eukaryota</taxon>
        <taxon>Viridiplantae</taxon>
        <taxon>Streptophyta</taxon>
        <taxon>Embryophyta</taxon>
        <taxon>Tracheophyta</taxon>
        <taxon>Spermatophyta</taxon>
        <taxon>Magnoliopsida</taxon>
        <taxon>eudicotyledons</taxon>
        <taxon>Gunneridae</taxon>
        <taxon>Pentapetalae</taxon>
        <taxon>asterids</taxon>
        <taxon>Ericales</taxon>
        <taxon>Ericaceae</taxon>
        <taxon>Ericoideae</taxon>
        <taxon>Rhodoreae</taxon>
        <taxon>Rhododendron</taxon>
    </lineage>
</organism>